<organism evidence="2">
    <name type="scientific">hydrothermal vent metagenome</name>
    <dbReference type="NCBI Taxonomy" id="652676"/>
    <lineage>
        <taxon>unclassified sequences</taxon>
        <taxon>metagenomes</taxon>
        <taxon>ecological metagenomes</taxon>
    </lineage>
</organism>
<protein>
    <recommendedName>
        <fullName evidence="1">Sulfatase-modifying factor enzyme-like domain-containing protein</fullName>
    </recommendedName>
</protein>
<dbReference type="Pfam" id="PF03781">
    <property type="entry name" value="FGE-sulfatase"/>
    <property type="match status" value="1"/>
</dbReference>
<dbReference type="InterPro" id="IPR042095">
    <property type="entry name" value="SUMF_sf"/>
</dbReference>
<feature type="domain" description="Sulfatase-modifying factor enzyme-like" evidence="1">
    <location>
        <begin position="48"/>
        <end position="281"/>
    </location>
</feature>
<proteinExistence type="predicted"/>
<dbReference type="EMBL" id="UOGK01000039">
    <property type="protein sequence ID" value="VAX36183.1"/>
    <property type="molecule type" value="Genomic_DNA"/>
</dbReference>
<sequence>MEYRTINILTACSLGLLAGLPLTEGTTLAQTSSIVWKEIGDPGNQPWEDDRYPNHKFIGRGQVDHRYRMTETELTTSQWIGFVRAYGPHAENPFDLGLLGSYITGSSQNGELHYEIMDGLENHATEVSWRMAARFANWMHNGQASEAWAFENGAYDTSTFTSNDNPPPFYNDQDARNPDARYWIPSLDEWMKAVYYDPNKNGTGQGGWWEQPNGSDTVLIADYPENGGETNAGLAAHTGHWDPRFTVGMYPEVLTPWGLLDASGGVREWTEEWTDNHRGRYVKGSSKDDWFDYDRLDWVASNDYRLPDGYMNLGIRVASTVPAPSSGLTVVVVFAASCTPRRRRP</sequence>
<accession>A0A3B1DHC7</accession>
<dbReference type="SUPFAM" id="SSF56436">
    <property type="entry name" value="C-type lectin-like"/>
    <property type="match status" value="1"/>
</dbReference>
<gene>
    <name evidence="2" type="ORF">MNBD_PLANCTO03-121</name>
</gene>
<dbReference type="InterPro" id="IPR005532">
    <property type="entry name" value="SUMF_dom"/>
</dbReference>
<reference evidence="2" key="1">
    <citation type="submission" date="2018-06" db="EMBL/GenBank/DDBJ databases">
        <authorList>
            <person name="Zhirakovskaya E."/>
        </authorList>
    </citation>
    <scope>NUCLEOTIDE SEQUENCE</scope>
</reference>
<evidence type="ECO:0000313" key="2">
    <source>
        <dbReference type="EMBL" id="VAX36183.1"/>
    </source>
</evidence>
<dbReference type="Gene3D" id="3.90.1580.10">
    <property type="entry name" value="paralog of FGE (formylglycine-generating enzyme)"/>
    <property type="match status" value="1"/>
</dbReference>
<dbReference type="AlphaFoldDB" id="A0A3B1DHC7"/>
<evidence type="ECO:0000259" key="1">
    <source>
        <dbReference type="Pfam" id="PF03781"/>
    </source>
</evidence>
<dbReference type="InterPro" id="IPR016187">
    <property type="entry name" value="CTDL_fold"/>
</dbReference>
<name>A0A3B1DHC7_9ZZZZ</name>